<keyword evidence="5" id="KW-0805">Transcription regulation</keyword>
<keyword evidence="9" id="KW-0539">Nucleus</keyword>
<feature type="compositionally biased region" description="Basic and acidic residues" evidence="10">
    <location>
        <begin position="75"/>
        <end position="95"/>
    </location>
</feature>
<evidence type="ECO:0000256" key="5">
    <source>
        <dbReference type="ARBA" id="ARBA00023015"/>
    </source>
</evidence>
<dbReference type="GO" id="GO:0006508">
    <property type="term" value="P:proteolysis"/>
    <property type="evidence" value="ECO:0007669"/>
    <property type="project" value="UniProtKB-KW"/>
</dbReference>
<feature type="domain" description="SANT" evidence="12">
    <location>
        <begin position="30"/>
        <end position="81"/>
    </location>
</feature>
<evidence type="ECO:0000256" key="1">
    <source>
        <dbReference type="ARBA" id="ARBA00022670"/>
    </source>
</evidence>
<keyword evidence="3" id="KW-0378">Hydrolase</keyword>
<keyword evidence="7" id="KW-0238">DNA-binding</keyword>
<evidence type="ECO:0000259" key="12">
    <source>
        <dbReference type="PROSITE" id="PS51293"/>
    </source>
</evidence>
<evidence type="ECO:0000256" key="7">
    <source>
        <dbReference type="ARBA" id="ARBA00023125"/>
    </source>
</evidence>
<evidence type="ECO:0000256" key="10">
    <source>
        <dbReference type="SAM" id="MobiDB-lite"/>
    </source>
</evidence>
<evidence type="ECO:0000256" key="8">
    <source>
        <dbReference type="ARBA" id="ARBA00023163"/>
    </source>
</evidence>
<keyword evidence="1" id="KW-0645">Protease</keyword>
<sequence length="256" mass="28798">MQYNLSLLLHDTGDGGAPPVVPVARVKAPPNGGRWSDHEHRLFLQGLELYGRDWRRIARLVQTRTTVQTRSHAQKHFDRIEKERKDPELSPERISAKAKAAKPRPGKPAISGVKVPSMHCFHLSPPAYETPKQSASWVHRQNHVVCQNEVDIGDDSRPPVKTDLDDFLDELPVHDFLAMLTNEKEQNVMDEFDFGSLDDLDTRLTTPTGTQFSTLVTADAPSISPVRQRDTGISCLLWDSSRPLEDELHSMIGLED</sequence>
<dbReference type="InterPro" id="IPR006447">
    <property type="entry name" value="Myb_dom_plants"/>
</dbReference>
<dbReference type="EMBL" id="JNBR01000074">
    <property type="protein sequence ID" value="OQR99127.1"/>
    <property type="molecule type" value="Genomic_DNA"/>
</dbReference>
<evidence type="ECO:0000259" key="13">
    <source>
        <dbReference type="PROSITE" id="PS51294"/>
    </source>
</evidence>
<keyword evidence="15" id="KW-1185">Reference proteome</keyword>
<proteinExistence type="predicted"/>
<dbReference type="PROSITE" id="PS50090">
    <property type="entry name" value="MYB_LIKE"/>
    <property type="match status" value="1"/>
</dbReference>
<dbReference type="GO" id="GO:0003677">
    <property type="term" value="F:DNA binding"/>
    <property type="evidence" value="ECO:0007669"/>
    <property type="project" value="UniProtKB-KW"/>
</dbReference>
<name>A0A1V9ZMB8_ACHHY</name>
<keyword evidence="8" id="KW-0804">Transcription</keyword>
<dbReference type="PROSITE" id="PS51293">
    <property type="entry name" value="SANT"/>
    <property type="match status" value="1"/>
</dbReference>
<accession>A0A1V9ZMB8</accession>
<dbReference type="SUPFAM" id="SSF46689">
    <property type="entry name" value="Homeodomain-like"/>
    <property type="match status" value="1"/>
</dbReference>
<dbReference type="FunFam" id="1.10.10.60:FF:000151">
    <property type="entry name" value="histone H2A deubiquitinase MYSM1 isoform X2"/>
    <property type="match status" value="1"/>
</dbReference>
<evidence type="ECO:0000256" key="2">
    <source>
        <dbReference type="ARBA" id="ARBA00022723"/>
    </source>
</evidence>
<dbReference type="InterPro" id="IPR009057">
    <property type="entry name" value="Homeodomain-like_sf"/>
</dbReference>
<dbReference type="Proteomes" id="UP000243579">
    <property type="component" value="Unassembled WGS sequence"/>
</dbReference>
<feature type="domain" description="HTH myb-type" evidence="13">
    <location>
        <begin position="31"/>
        <end position="81"/>
    </location>
</feature>
<dbReference type="OrthoDB" id="118550at2759"/>
<dbReference type="PROSITE" id="PS51294">
    <property type="entry name" value="HTH_MYB"/>
    <property type="match status" value="1"/>
</dbReference>
<dbReference type="InterPro" id="IPR001005">
    <property type="entry name" value="SANT/Myb"/>
</dbReference>
<dbReference type="CDD" id="cd00167">
    <property type="entry name" value="SANT"/>
    <property type="match status" value="1"/>
</dbReference>
<evidence type="ECO:0000256" key="4">
    <source>
        <dbReference type="ARBA" id="ARBA00022833"/>
    </source>
</evidence>
<dbReference type="SMART" id="SM00717">
    <property type="entry name" value="SANT"/>
    <property type="match status" value="1"/>
</dbReference>
<keyword evidence="6" id="KW-0482">Metalloprotease</keyword>
<keyword evidence="4" id="KW-0862">Zinc</keyword>
<keyword evidence="2" id="KW-0479">Metal-binding</keyword>
<dbReference type="InterPro" id="IPR017884">
    <property type="entry name" value="SANT_dom"/>
</dbReference>
<dbReference type="NCBIfam" id="TIGR01557">
    <property type="entry name" value="myb_SHAQKYF"/>
    <property type="match status" value="1"/>
</dbReference>
<evidence type="ECO:0000256" key="3">
    <source>
        <dbReference type="ARBA" id="ARBA00022801"/>
    </source>
</evidence>
<feature type="domain" description="Myb-like" evidence="11">
    <location>
        <begin position="27"/>
        <end position="77"/>
    </location>
</feature>
<dbReference type="Gene3D" id="1.10.10.60">
    <property type="entry name" value="Homeodomain-like"/>
    <property type="match status" value="1"/>
</dbReference>
<dbReference type="InterPro" id="IPR017930">
    <property type="entry name" value="Myb_dom"/>
</dbReference>
<evidence type="ECO:0000259" key="11">
    <source>
        <dbReference type="PROSITE" id="PS50090"/>
    </source>
</evidence>
<dbReference type="Pfam" id="PF00249">
    <property type="entry name" value="Myb_DNA-binding"/>
    <property type="match status" value="1"/>
</dbReference>
<dbReference type="AlphaFoldDB" id="A0A1V9ZMB8"/>
<evidence type="ECO:0000313" key="14">
    <source>
        <dbReference type="EMBL" id="OQR99127.1"/>
    </source>
</evidence>
<dbReference type="PANTHER" id="PTHR12802">
    <property type="entry name" value="SWI/SNF COMPLEX-RELATED"/>
    <property type="match status" value="1"/>
</dbReference>
<evidence type="ECO:0000313" key="15">
    <source>
        <dbReference type="Proteomes" id="UP000243579"/>
    </source>
</evidence>
<reference evidence="14 15" key="1">
    <citation type="journal article" date="2014" name="Genome Biol. Evol.">
        <title>The secreted proteins of Achlya hypogyna and Thraustotheca clavata identify the ancestral oomycete secretome and reveal gene acquisitions by horizontal gene transfer.</title>
        <authorList>
            <person name="Misner I."/>
            <person name="Blouin N."/>
            <person name="Leonard G."/>
            <person name="Richards T.A."/>
            <person name="Lane C.E."/>
        </authorList>
    </citation>
    <scope>NUCLEOTIDE SEQUENCE [LARGE SCALE GENOMIC DNA]</scope>
    <source>
        <strain evidence="14 15">ATCC 48635</strain>
    </source>
</reference>
<dbReference type="GO" id="GO:0008237">
    <property type="term" value="F:metallopeptidase activity"/>
    <property type="evidence" value="ECO:0007669"/>
    <property type="project" value="UniProtKB-KW"/>
</dbReference>
<protein>
    <submittedName>
        <fullName evidence="14">Uncharacterized protein</fullName>
    </submittedName>
</protein>
<gene>
    <name evidence="14" type="ORF">ACHHYP_07251</name>
</gene>
<evidence type="ECO:0000256" key="6">
    <source>
        <dbReference type="ARBA" id="ARBA00023049"/>
    </source>
</evidence>
<dbReference type="GO" id="GO:0046872">
    <property type="term" value="F:metal ion binding"/>
    <property type="evidence" value="ECO:0007669"/>
    <property type="project" value="UniProtKB-KW"/>
</dbReference>
<organism evidence="14 15">
    <name type="scientific">Achlya hypogyna</name>
    <name type="common">Oomycete</name>
    <name type="synonym">Protoachlya hypogyna</name>
    <dbReference type="NCBI Taxonomy" id="1202772"/>
    <lineage>
        <taxon>Eukaryota</taxon>
        <taxon>Sar</taxon>
        <taxon>Stramenopiles</taxon>
        <taxon>Oomycota</taxon>
        <taxon>Saprolegniomycetes</taxon>
        <taxon>Saprolegniales</taxon>
        <taxon>Achlyaceae</taxon>
        <taxon>Achlya</taxon>
    </lineage>
</organism>
<dbReference type="STRING" id="1202772.A0A1V9ZMB8"/>
<evidence type="ECO:0000256" key="9">
    <source>
        <dbReference type="ARBA" id="ARBA00023242"/>
    </source>
</evidence>
<feature type="region of interest" description="Disordered" evidence="10">
    <location>
        <begin position="67"/>
        <end position="113"/>
    </location>
</feature>
<comment type="caution">
    <text evidence="14">The sequence shown here is derived from an EMBL/GenBank/DDBJ whole genome shotgun (WGS) entry which is preliminary data.</text>
</comment>